<dbReference type="EMBL" id="JACEIK010125305">
    <property type="protein sequence ID" value="MCE5167479.1"/>
    <property type="molecule type" value="Genomic_DNA"/>
</dbReference>
<feature type="non-terminal residue" evidence="2">
    <location>
        <position position="101"/>
    </location>
</feature>
<organism evidence="2 3">
    <name type="scientific">Datura stramonium</name>
    <name type="common">Jimsonweed</name>
    <name type="synonym">Common thornapple</name>
    <dbReference type="NCBI Taxonomy" id="4076"/>
    <lineage>
        <taxon>Eukaryota</taxon>
        <taxon>Viridiplantae</taxon>
        <taxon>Streptophyta</taxon>
        <taxon>Embryophyta</taxon>
        <taxon>Tracheophyta</taxon>
        <taxon>Spermatophyta</taxon>
        <taxon>Magnoliopsida</taxon>
        <taxon>eudicotyledons</taxon>
        <taxon>Gunneridae</taxon>
        <taxon>Pentapetalae</taxon>
        <taxon>asterids</taxon>
        <taxon>lamiids</taxon>
        <taxon>Solanales</taxon>
        <taxon>Solanaceae</taxon>
        <taxon>Solanoideae</taxon>
        <taxon>Datureae</taxon>
        <taxon>Datura</taxon>
    </lineage>
</organism>
<evidence type="ECO:0000256" key="1">
    <source>
        <dbReference type="SAM" id="MobiDB-lite"/>
    </source>
</evidence>
<dbReference type="Proteomes" id="UP000823775">
    <property type="component" value="Unassembled WGS sequence"/>
</dbReference>
<evidence type="ECO:0000313" key="2">
    <source>
        <dbReference type="EMBL" id="MCE5167479.1"/>
    </source>
</evidence>
<comment type="caution">
    <text evidence="2">The sequence shown here is derived from an EMBL/GenBank/DDBJ whole genome shotgun (WGS) entry which is preliminary data.</text>
</comment>
<accession>A0ABS8Y9F5</accession>
<keyword evidence="3" id="KW-1185">Reference proteome</keyword>
<name>A0ABS8Y9F5_DATST</name>
<evidence type="ECO:0000313" key="3">
    <source>
        <dbReference type="Proteomes" id="UP000823775"/>
    </source>
</evidence>
<protein>
    <submittedName>
        <fullName evidence="2">Uncharacterized protein</fullName>
    </submittedName>
</protein>
<sequence length="101" mass="11045">MNLTLAPQHTIQPSSSSFLATLLEMNDRRLLFLLSHRQAPPPSSLLSTAQLSPSLPSSLFRRNKRCRRCSGEPQPPVALLAARPPENPPLPSRTVTPRLGG</sequence>
<gene>
    <name evidence="2" type="ORF">HAX54_005197</name>
</gene>
<reference evidence="2 3" key="1">
    <citation type="journal article" date="2021" name="BMC Genomics">
        <title>Datura genome reveals duplications of psychoactive alkaloid biosynthetic genes and high mutation rate following tissue culture.</title>
        <authorList>
            <person name="Rajewski A."/>
            <person name="Carter-House D."/>
            <person name="Stajich J."/>
            <person name="Litt A."/>
        </authorList>
    </citation>
    <scope>NUCLEOTIDE SEQUENCE [LARGE SCALE GENOMIC DNA]</scope>
    <source>
        <strain evidence="2">AR-01</strain>
    </source>
</reference>
<proteinExistence type="predicted"/>
<feature type="region of interest" description="Disordered" evidence="1">
    <location>
        <begin position="67"/>
        <end position="101"/>
    </location>
</feature>